<proteinExistence type="predicted"/>
<dbReference type="Proteomes" id="UP001162992">
    <property type="component" value="Chromosome 1"/>
</dbReference>
<evidence type="ECO:0000313" key="1">
    <source>
        <dbReference type="EMBL" id="KAJ7569036.1"/>
    </source>
</evidence>
<name>A0ACC2ERB0_DIPCM</name>
<evidence type="ECO:0000313" key="2">
    <source>
        <dbReference type="Proteomes" id="UP001162992"/>
    </source>
</evidence>
<dbReference type="EMBL" id="CM055092">
    <property type="protein sequence ID" value="KAJ7569036.1"/>
    <property type="molecule type" value="Genomic_DNA"/>
</dbReference>
<keyword evidence="2" id="KW-1185">Reference proteome</keyword>
<sequence>MIMMHSLMLSQTLVACKNLSSITNLHFLGEPTCSISKKKSRMDFTLFQVDLPKGRILGFAKKSNMRCTLSLVDASKSRNMGFTTKKNIGFPPSVMGVSQSRNCLRGQRRDVQPLTHPKDSVWDEKSLAEEEVDEAGMSIKLAVRNMLERLGVLAKLQNPNLVWLLLAAVELLDASYALGVNKEPIDCTAIARQDNTTLIVITCIVEAIALTGAAVGGILARQRKVELERINAQLRQIFARMRRQYQVEAYAPSLTYAPAGISRLPDSQIAVDPRREELMERLKAGKKFLREQNPQKAFDEFEKALPLAKELKDVVEEKKAARGLGASCQRQGRLRDAIKYHSMVLTLSHLTGEHFGDTEALGAIADCYTELGDLETAGKYYDQYIARLDCE</sequence>
<organism evidence="1 2">
    <name type="scientific">Diphasiastrum complanatum</name>
    <name type="common">Issler's clubmoss</name>
    <name type="synonym">Lycopodium complanatum</name>
    <dbReference type="NCBI Taxonomy" id="34168"/>
    <lineage>
        <taxon>Eukaryota</taxon>
        <taxon>Viridiplantae</taxon>
        <taxon>Streptophyta</taxon>
        <taxon>Embryophyta</taxon>
        <taxon>Tracheophyta</taxon>
        <taxon>Lycopodiopsida</taxon>
        <taxon>Lycopodiales</taxon>
        <taxon>Lycopodiaceae</taxon>
        <taxon>Lycopodioideae</taxon>
        <taxon>Diphasiastrum</taxon>
    </lineage>
</organism>
<gene>
    <name evidence="1" type="ORF">O6H91_01G058700</name>
</gene>
<protein>
    <submittedName>
        <fullName evidence="1">Uncharacterized protein</fullName>
    </submittedName>
</protein>
<reference evidence="2" key="1">
    <citation type="journal article" date="2024" name="Proc. Natl. Acad. Sci. U.S.A.">
        <title>Extraordinary preservation of gene collinearity over three hundred million years revealed in homosporous lycophytes.</title>
        <authorList>
            <person name="Li C."/>
            <person name="Wickell D."/>
            <person name="Kuo L.Y."/>
            <person name="Chen X."/>
            <person name="Nie B."/>
            <person name="Liao X."/>
            <person name="Peng D."/>
            <person name="Ji J."/>
            <person name="Jenkins J."/>
            <person name="Williams M."/>
            <person name="Shu S."/>
            <person name="Plott C."/>
            <person name="Barry K."/>
            <person name="Rajasekar S."/>
            <person name="Grimwood J."/>
            <person name="Han X."/>
            <person name="Sun S."/>
            <person name="Hou Z."/>
            <person name="He W."/>
            <person name="Dai G."/>
            <person name="Sun C."/>
            <person name="Schmutz J."/>
            <person name="Leebens-Mack J.H."/>
            <person name="Li F.W."/>
            <person name="Wang L."/>
        </authorList>
    </citation>
    <scope>NUCLEOTIDE SEQUENCE [LARGE SCALE GENOMIC DNA]</scope>
    <source>
        <strain evidence="2">cv. PW_Plant_1</strain>
    </source>
</reference>
<comment type="caution">
    <text evidence="1">The sequence shown here is derived from an EMBL/GenBank/DDBJ whole genome shotgun (WGS) entry which is preliminary data.</text>
</comment>
<accession>A0ACC2ERB0</accession>